<feature type="compositionally biased region" description="Low complexity" evidence="3">
    <location>
        <begin position="65"/>
        <end position="78"/>
    </location>
</feature>
<dbReference type="InterPro" id="IPR000340">
    <property type="entry name" value="Dual-sp_phosphatase_cat-dom"/>
</dbReference>
<reference evidence="6" key="2">
    <citation type="submission" date="2023-06" db="EMBL/GenBank/DDBJ databases">
        <authorList>
            <person name="Ma L."/>
            <person name="Liu K.-W."/>
            <person name="Li Z."/>
            <person name="Hsiao Y.-Y."/>
            <person name="Qi Y."/>
            <person name="Fu T."/>
            <person name="Tang G."/>
            <person name="Zhang D."/>
            <person name="Sun W.-H."/>
            <person name="Liu D.-K."/>
            <person name="Li Y."/>
            <person name="Chen G.-Z."/>
            <person name="Liu X.-D."/>
            <person name="Liao X.-Y."/>
            <person name="Jiang Y.-T."/>
            <person name="Yu X."/>
            <person name="Hao Y."/>
            <person name="Huang J."/>
            <person name="Zhao X.-W."/>
            <person name="Ke S."/>
            <person name="Chen Y.-Y."/>
            <person name="Wu W.-L."/>
            <person name="Hsu J.-L."/>
            <person name="Lin Y.-F."/>
            <person name="Huang M.-D."/>
            <person name="Li C.-Y."/>
            <person name="Huang L."/>
            <person name="Wang Z.-W."/>
            <person name="Zhao X."/>
            <person name="Zhong W.-Y."/>
            <person name="Peng D.-H."/>
            <person name="Ahmad S."/>
            <person name="Lan S."/>
            <person name="Zhang J.-S."/>
            <person name="Tsai W.-C."/>
            <person name="Van De Peer Y."/>
            <person name="Liu Z.-J."/>
        </authorList>
    </citation>
    <scope>NUCLEOTIDE SEQUENCE</scope>
    <source>
        <strain evidence="6">CP</strain>
        <tissue evidence="6">Leaves</tissue>
    </source>
</reference>
<feature type="domain" description="Tyrosine-protein phosphatase" evidence="4">
    <location>
        <begin position="124"/>
        <end position="266"/>
    </location>
</feature>
<dbReference type="SMART" id="SM00262">
    <property type="entry name" value="GEL"/>
    <property type="match status" value="1"/>
</dbReference>
<evidence type="ECO:0000256" key="2">
    <source>
        <dbReference type="ARBA" id="ARBA00022912"/>
    </source>
</evidence>
<keyword evidence="7" id="KW-1185">Reference proteome</keyword>
<evidence type="ECO:0000256" key="3">
    <source>
        <dbReference type="SAM" id="MobiDB-lite"/>
    </source>
</evidence>
<feature type="compositionally biased region" description="Basic and acidic residues" evidence="3">
    <location>
        <begin position="79"/>
        <end position="89"/>
    </location>
</feature>
<gene>
    <name evidence="6" type="primary">MKP1</name>
    <name evidence="6" type="ORF">QJS10_CPA07g00369</name>
</gene>
<dbReference type="SUPFAM" id="SSF55753">
    <property type="entry name" value="Actin depolymerizing proteins"/>
    <property type="match status" value="1"/>
</dbReference>
<feature type="compositionally biased region" description="Low complexity" evidence="3">
    <location>
        <begin position="485"/>
        <end position="512"/>
    </location>
</feature>
<dbReference type="PROSITE" id="PS50056">
    <property type="entry name" value="TYR_PHOSPHATASE_2"/>
    <property type="match status" value="1"/>
</dbReference>
<dbReference type="InterPro" id="IPR007122">
    <property type="entry name" value="Villin/Gelsolin"/>
</dbReference>
<feature type="region of interest" description="Disordered" evidence="3">
    <location>
        <begin position="485"/>
        <end position="565"/>
    </location>
</feature>
<feature type="region of interest" description="Disordered" evidence="3">
    <location>
        <begin position="1"/>
        <end position="113"/>
    </location>
</feature>
<evidence type="ECO:0000256" key="1">
    <source>
        <dbReference type="ARBA" id="ARBA00022801"/>
    </source>
</evidence>
<evidence type="ECO:0000313" key="7">
    <source>
        <dbReference type="Proteomes" id="UP001180020"/>
    </source>
</evidence>
<dbReference type="SMART" id="SM00195">
    <property type="entry name" value="DSPc"/>
    <property type="match status" value="1"/>
</dbReference>
<dbReference type="InterPro" id="IPR057528">
    <property type="entry name" value="MPK1_C"/>
</dbReference>
<name>A0AAV9EFZ8_ACOCL</name>
<proteinExistence type="predicted"/>
<feature type="domain" description="Tyrosine specific protein phosphatases" evidence="5">
    <location>
        <begin position="183"/>
        <end position="244"/>
    </location>
</feature>
<dbReference type="InterPro" id="IPR000387">
    <property type="entry name" value="Tyr_Pase_dom"/>
</dbReference>
<dbReference type="PROSITE" id="PS50054">
    <property type="entry name" value="TYR_PHOSPHATASE_DUAL"/>
    <property type="match status" value="1"/>
</dbReference>
<feature type="compositionally biased region" description="Pro residues" evidence="3">
    <location>
        <begin position="513"/>
        <end position="525"/>
    </location>
</feature>
<sequence length="766" mass="82860">MVGDDDSSTSSTSSASQRRSFLRSASWSASRSATAAPPPLPSDFPSDKRRFPPVPLTPRSSQPNSKPRSSLPPLSISRRSLDEWPRAGSDDLGEWAPHGTNPPSTPTAAGRRDTPGKIACFDKECSKVADHVYLGGDSVARNRDILRRHGITHVLNCVGFVCPEYFKSDLVYKTLWLQDSPSEDITSILYDVFDYFEDVRSQAGRVLVHCCQGVSRSTSLVIAYLMWREGQSFDDAFQFVKAARGIANPNMGFACQLLQCQKRVHAIPLSPSSVLRVYRMAPHSPYDPLHLVPKTLVDPSPASLDSRGAFIVHAMSAIYVWVGRECEQVMERDAKAAALQVVRYERVQGPVVTVAEGDEPREFWEAFLSVLSSAEDRERVESATKICPGKRRVELYNVDFEMLSRAIKGGVVPSGAGGGHETRVPSRESNWSVLRRKLASGGVKEWVSAASRAALCRVYSDSMLGRDSVAKKGLVLPLEPPAALDSYHSPSSLSSDSSSSSKGSSCSPSSSPSTPPSLEPSPILPDPSKLTSKPSRLAINGGLNDALRPRSQTNSSPSKKSFSASLAERRGSFSSTLKLPTLSVDAASSLPRSVGGRAVDNTDDVSCANKVVIGDGLGGEVGVGTAEACGGFRGNHTSRLLGLVAYSWPDLNRIQGFCASSLDSRSVFILLPQRTGSGEDKNGLLYLWVGSSYGHISDQQCQVESANDVGEAKEVDWNKVAYDFLSIIGLPKDTTIKVIRDQEPNEMREFLNSLCCPATDEKVPQV</sequence>
<dbReference type="Gene3D" id="3.40.20.10">
    <property type="entry name" value="Severin"/>
    <property type="match status" value="1"/>
</dbReference>
<dbReference type="GO" id="GO:0004721">
    <property type="term" value="F:phosphoprotein phosphatase activity"/>
    <property type="evidence" value="ECO:0007669"/>
    <property type="project" value="UniProtKB-KW"/>
</dbReference>
<dbReference type="InterPro" id="IPR016130">
    <property type="entry name" value="Tyr_Pase_AS"/>
</dbReference>
<dbReference type="PANTHER" id="PTHR46381:SF4">
    <property type="entry name" value="PROTEIN-TYROSINE-PHOSPHATASE MKP1"/>
    <property type="match status" value="1"/>
</dbReference>
<dbReference type="Pfam" id="PF00626">
    <property type="entry name" value="Gelsolin"/>
    <property type="match status" value="1"/>
</dbReference>
<evidence type="ECO:0000259" key="4">
    <source>
        <dbReference type="PROSITE" id="PS50054"/>
    </source>
</evidence>
<evidence type="ECO:0000259" key="5">
    <source>
        <dbReference type="PROSITE" id="PS50056"/>
    </source>
</evidence>
<dbReference type="InterPro" id="IPR020422">
    <property type="entry name" value="TYR_PHOSPHATASE_DUAL_dom"/>
</dbReference>
<dbReference type="EMBL" id="JAUJYO010000007">
    <property type="protein sequence ID" value="KAK1312379.1"/>
    <property type="molecule type" value="Genomic_DNA"/>
</dbReference>
<dbReference type="Proteomes" id="UP001180020">
    <property type="component" value="Unassembled WGS sequence"/>
</dbReference>
<dbReference type="InterPro" id="IPR007123">
    <property type="entry name" value="Gelsolin-like_dom"/>
</dbReference>
<dbReference type="PANTHER" id="PTHR46381">
    <property type="entry name" value="MKPA PROTEIN"/>
    <property type="match status" value="1"/>
</dbReference>
<dbReference type="AlphaFoldDB" id="A0AAV9EFZ8"/>
<organism evidence="6 7">
    <name type="scientific">Acorus calamus</name>
    <name type="common">Sweet flag</name>
    <dbReference type="NCBI Taxonomy" id="4465"/>
    <lineage>
        <taxon>Eukaryota</taxon>
        <taxon>Viridiplantae</taxon>
        <taxon>Streptophyta</taxon>
        <taxon>Embryophyta</taxon>
        <taxon>Tracheophyta</taxon>
        <taxon>Spermatophyta</taxon>
        <taxon>Magnoliopsida</taxon>
        <taxon>Liliopsida</taxon>
        <taxon>Acoraceae</taxon>
        <taxon>Acorus</taxon>
    </lineage>
</organism>
<feature type="compositionally biased region" description="Low complexity" evidence="3">
    <location>
        <begin position="8"/>
        <end position="35"/>
    </location>
</feature>
<dbReference type="GO" id="GO:0051015">
    <property type="term" value="F:actin filament binding"/>
    <property type="evidence" value="ECO:0007669"/>
    <property type="project" value="InterPro"/>
</dbReference>
<dbReference type="Pfam" id="PF25466">
    <property type="entry name" value="MPK1_gelsolin_C"/>
    <property type="match status" value="1"/>
</dbReference>
<evidence type="ECO:0000313" key="6">
    <source>
        <dbReference type="EMBL" id="KAK1312379.1"/>
    </source>
</evidence>
<dbReference type="Gene3D" id="3.90.190.10">
    <property type="entry name" value="Protein tyrosine phosphatase superfamily"/>
    <property type="match status" value="1"/>
</dbReference>
<keyword evidence="2" id="KW-0904">Protein phosphatase</keyword>
<dbReference type="InterPro" id="IPR029021">
    <property type="entry name" value="Prot-tyrosine_phosphatase-like"/>
</dbReference>
<dbReference type="Pfam" id="PF00782">
    <property type="entry name" value="DSPc"/>
    <property type="match status" value="1"/>
</dbReference>
<dbReference type="CDD" id="cd14498">
    <property type="entry name" value="DSP"/>
    <property type="match status" value="1"/>
</dbReference>
<dbReference type="InterPro" id="IPR029006">
    <property type="entry name" value="ADF-H/Gelsolin-like_dom_sf"/>
</dbReference>
<dbReference type="PROSITE" id="PS00383">
    <property type="entry name" value="TYR_PHOSPHATASE_1"/>
    <property type="match status" value="1"/>
</dbReference>
<protein>
    <submittedName>
        <fullName evidence="6">Protein-tyrosine-phosphatase MKP1</fullName>
    </submittedName>
</protein>
<keyword evidence="1" id="KW-0378">Hydrolase</keyword>
<reference evidence="6" key="1">
    <citation type="journal article" date="2023" name="Nat. Commun.">
        <title>Diploid and tetraploid genomes of Acorus and the evolution of monocots.</title>
        <authorList>
            <person name="Ma L."/>
            <person name="Liu K.W."/>
            <person name="Li Z."/>
            <person name="Hsiao Y.Y."/>
            <person name="Qi Y."/>
            <person name="Fu T."/>
            <person name="Tang G.D."/>
            <person name="Zhang D."/>
            <person name="Sun W.H."/>
            <person name="Liu D.K."/>
            <person name="Li Y."/>
            <person name="Chen G.Z."/>
            <person name="Liu X.D."/>
            <person name="Liao X.Y."/>
            <person name="Jiang Y.T."/>
            <person name="Yu X."/>
            <person name="Hao Y."/>
            <person name="Huang J."/>
            <person name="Zhao X.W."/>
            <person name="Ke S."/>
            <person name="Chen Y.Y."/>
            <person name="Wu W.L."/>
            <person name="Hsu J.L."/>
            <person name="Lin Y.F."/>
            <person name="Huang M.D."/>
            <person name="Li C.Y."/>
            <person name="Huang L."/>
            <person name="Wang Z.W."/>
            <person name="Zhao X."/>
            <person name="Zhong W.Y."/>
            <person name="Peng D.H."/>
            <person name="Ahmad S."/>
            <person name="Lan S."/>
            <person name="Zhang J.S."/>
            <person name="Tsai W.C."/>
            <person name="Van de Peer Y."/>
            <person name="Liu Z.J."/>
        </authorList>
    </citation>
    <scope>NUCLEOTIDE SEQUENCE</scope>
    <source>
        <strain evidence="6">CP</strain>
    </source>
</reference>
<dbReference type="SUPFAM" id="SSF52799">
    <property type="entry name" value="(Phosphotyrosine protein) phosphatases II"/>
    <property type="match status" value="1"/>
</dbReference>
<accession>A0AAV9EFZ8</accession>
<feature type="compositionally biased region" description="Low complexity" evidence="3">
    <location>
        <begin position="551"/>
        <end position="565"/>
    </location>
</feature>
<comment type="caution">
    <text evidence="6">The sequence shown here is derived from an EMBL/GenBank/DDBJ whole genome shotgun (WGS) entry which is preliminary data.</text>
</comment>